<keyword evidence="2" id="KW-1003">Cell membrane</keyword>
<feature type="transmembrane region" description="Helical" evidence="6">
    <location>
        <begin position="73"/>
        <end position="91"/>
    </location>
</feature>
<evidence type="ECO:0000256" key="6">
    <source>
        <dbReference type="SAM" id="Phobius"/>
    </source>
</evidence>
<keyword evidence="4 6" id="KW-1133">Transmembrane helix</keyword>
<evidence type="ECO:0000256" key="4">
    <source>
        <dbReference type="ARBA" id="ARBA00022989"/>
    </source>
</evidence>
<feature type="transmembrane region" description="Helical" evidence="6">
    <location>
        <begin position="12"/>
        <end position="33"/>
    </location>
</feature>
<evidence type="ECO:0000256" key="2">
    <source>
        <dbReference type="ARBA" id="ARBA00022475"/>
    </source>
</evidence>
<dbReference type="InterPro" id="IPR000620">
    <property type="entry name" value="EamA_dom"/>
</dbReference>
<feature type="transmembrane region" description="Helical" evidence="6">
    <location>
        <begin position="146"/>
        <end position="168"/>
    </location>
</feature>
<dbReference type="Pfam" id="PF00892">
    <property type="entry name" value="EamA"/>
    <property type="match status" value="1"/>
</dbReference>
<reference evidence="8" key="1">
    <citation type="submission" date="2019-12" db="EMBL/GenBank/DDBJ databases">
        <authorList>
            <person name="Cremers G."/>
        </authorList>
    </citation>
    <scope>NUCLEOTIDE SEQUENCE</scope>
    <source>
        <strain evidence="8">Mbul1</strain>
    </source>
</reference>
<accession>A0A679JBV8</accession>
<dbReference type="InterPro" id="IPR037185">
    <property type="entry name" value="EmrE-like"/>
</dbReference>
<evidence type="ECO:0000259" key="7">
    <source>
        <dbReference type="Pfam" id="PF00892"/>
    </source>
</evidence>
<dbReference type="SUPFAM" id="SSF103481">
    <property type="entry name" value="Multidrug resistance efflux transporter EmrE"/>
    <property type="match status" value="2"/>
</dbReference>
<feature type="transmembrane region" description="Helical" evidence="6">
    <location>
        <begin position="39"/>
        <end position="61"/>
    </location>
</feature>
<dbReference type="EMBL" id="LR743504">
    <property type="protein sequence ID" value="CAA2106134.1"/>
    <property type="molecule type" value="Genomic_DNA"/>
</dbReference>
<feature type="transmembrane region" description="Helical" evidence="6">
    <location>
        <begin position="124"/>
        <end position="140"/>
    </location>
</feature>
<feature type="transmembrane region" description="Helical" evidence="6">
    <location>
        <begin position="180"/>
        <end position="198"/>
    </location>
</feature>
<feature type="transmembrane region" description="Helical" evidence="6">
    <location>
        <begin position="265"/>
        <end position="286"/>
    </location>
</feature>
<comment type="subcellular location">
    <subcellularLocation>
        <location evidence="1">Cell membrane</location>
        <topology evidence="1">Multi-pass membrane protein</topology>
    </subcellularLocation>
</comment>
<feature type="domain" description="EamA" evidence="7">
    <location>
        <begin position="151"/>
        <end position="280"/>
    </location>
</feature>
<keyword evidence="5 6" id="KW-0472">Membrane</keyword>
<dbReference type="AlphaFoldDB" id="A0A679JBV8"/>
<organism evidence="8">
    <name type="scientific">Methylobacterium bullatum</name>
    <dbReference type="NCBI Taxonomy" id="570505"/>
    <lineage>
        <taxon>Bacteria</taxon>
        <taxon>Pseudomonadati</taxon>
        <taxon>Pseudomonadota</taxon>
        <taxon>Alphaproteobacteria</taxon>
        <taxon>Hyphomicrobiales</taxon>
        <taxon>Methylobacteriaceae</taxon>
        <taxon>Methylobacterium</taxon>
    </lineage>
</organism>
<keyword evidence="3 6" id="KW-0812">Transmembrane</keyword>
<evidence type="ECO:0000313" key="8">
    <source>
        <dbReference type="EMBL" id="CAA2106134.1"/>
    </source>
</evidence>
<evidence type="ECO:0000256" key="3">
    <source>
        <dbReference type="ARBA" id="ARBA00022692"/>
    </source>
</evidence>
<sequence>MTGTDTRAVLAGLAPVAALVGSILSLVIGTSFAKRLFPVIGAEGTSAYRVTLAAVLLLAVWRPWRRTLGRRDAGVVVLYGLVLGGMNLLFYLSLRTIPLGLAIAIEFVGPLLVAVASSRRAVDLVWVALAMLGLCLLLPLDRASSGLDPVGVACALGAALCWALYILVGQRAGHLPGGQAVALGMSVAALVILPFGIAQAGMALLSPSLVVAGLAVAILSSAIPYSLEMVALRGLPRQTFGILLSLEPVCGALAGFLILGERLTLLQGAAIACIMAASVGSTVGAYRAKRQDLRQAG</sequence>
<proteinExistence type="predicted"/>
<dbReference type="InterPro" id="IPR051258">
    <property type="entry name" value="Diverse_Substrate_Transporter"/>
</dbReference>
<name>A0A679JBV8_9HYPH</name>
<dbReference type="GO" id="GO:0005886">
    <property type="term" value="C:plasma membrane"/>
    <property type="evidence" value="ECO:0007669"/>
    <property type="project" value="UniProtKB-SubCell"/>
</dbReference>
<gene>
    <name evidence="8" type="primary">rhtA</name>
    <name evidence="8" type="ORF">MBUL_03536</name>
</gene>
<evidence type="ECO:0000256" key="1">
    <source>
        <dbReference type="ARBA" id="ARBA00004651"/>
    </source>
</evidence>
<feature type="transmembrane region" description="Helical" evidence="6">
    <location>
        <begin position="239"/>
        <end position="259"/>
    </location>
</feature>
<evidence type="ECO:0000256" key="5">
    <source>
        <dbReference type="ARBA" id="ARBA00023136"/>
    </source>
</evidence>
<feature type="transmembrane region" description="Helical" evidence="6">
    <location>
        <begin position="204"/>
        <end position="227"/>
    </location>
</feature>
<feature type="transmembrane region" description="Helical" evidence="6">
    <location>
        <begin position="97"/>
        <end position="117"/>
    </location>
</feature>
<dbReference type="PANTHER" id="PTHR42920">
    <property type="entry name" value="OS03G0707200 PROTEIN-RELATED"/>
    <property type="match status" value="1"/>
</dbReference>
<protein>
    <submittedName>
        <fullName evidence="8">Threonine/homoserine exporter RhtA</fullName>
    </submittedName>
</protein>
<dbReference type="PANTHER" id="PTHR42920:SF5">
    <property type="entry name" value="EAMA DOMAIN-CONTAINING PROTEIN"/>
    <property type="match status" value="1"/>
</dbReference>